<protein>
    <submittedName>
        <fullName evidence="2">Uncharacterized protein</fullName>
    </submittedName>
</protein>
<reference evidence="2" key="2">
    <citation type="submission" date="2023-06" db="EMBL/GenBank/DDBJ databases">
        <authorList>
            <consortium name="Lawrence Berkeley National Laboratory"/>
            <person name="Haridas S."/>
            <person name="Hensen N."/>
            <person name="Bonometti L."/>
            <person name="Westerberg I."/>
            <person name="Brannstrom I.O."/>
            <person name="Guillou S."/>
            <person name="Cros-Aarteil S."/>
            <person name="Calhoun S."/>
            <person name="Kuo A."/>
            <person name="Mondo S."/>
            <person name="Pangilinan J."/>
            <person name="Riley R."/>
            <person name="Labutti K."/>
            <person name="Andreopoulos B."/>
            <person name="Lipzen A."/>
            <person name="Chen C."/>
            <person name="Yanf M."/>
            <person name="Daum C."/>
            <person name="Ng V."/>
            <person name="Clum A."/>
            <person name="Steindorff A."/>
            <person name="Ohm R."/>
            <person name="Martin F."/>
            <person name="Silar P."/>
            <person name="Natvig D."/>
            <person name="Lalanne C."/>
            <person name="Gautier V."/>
            <person name="Ament-Velasquez S.L."/>
            <person name="Kruys A."/>
            <person name="Hutchinson M.I."/>
            <person name="Powell A.J."/>
            <person name="Barry K."/>
            <person name="Miller A.N."/>
            <person name="Grigoriev I.V."/>
            <person name="Debuchy R."/>
            <person name="Gladieux P."/>
            <person name="Thoren M.H."/>
            <person name="Johannesson H."/>
        </authorList>
    </citation>
    <scope>NUCLEOTIDE SEQUENCE</scope>
    <source>
        <strain evidence="2">CBS 958.72</strain>
    </source>
</reference>
<feature type="transmembrane region" description="Helical" evidence="1">
    <location>
        <begin position="51"/>
        <end position="70"/>
    </location>
</feature>
<organism evidence="2 3">
    <name type="scientific">Lasiosphaeria ovina</name>
    <dbReference type="NCBI Taxonomy" id="92902"/>
    <lineage>
        <taxon>Eukaryota</taxon>
        <taxon>Fungi</taxon>
        <taxon>Dikarya</taxon>
        <taxon>Ascomycota</taxon>
        <taxon>Pezizomycotina</taxon>
        <taxon>Sordariomycetes</taxon>
        <taxon>Sordariomycetidae</taxon>
        <taxon>Sordariales</taxon>
        <taxon>Lasiosphaeriaceae</taxon>
        <taxon>Lasiosphaeria</taxon>
    </lineage>
</organism>
<evidence type="ECO:0000256" key="1">
    <source>
        <dbReference type="SAM" id="Phobius"/>
    </source>
</evidence>
<dbReference type="AlphaFoldDB" id="A0AAE0KA32"/>
<gene>
    <name evidence="2" type="ORF">B0T24DRAFT_621625</name>
</gene>
<name>A0AAE0KA32_9PEZI</name>
<keyword evidence="3" id="KW-1185">Reference proteome</keyword>
<evidence type="ECO:0000313" key="2">
    <source>
        <dbReference type="EMBL" id="KAK3372879.1"/>
    </source>
</evidence>
<dbReference type="Proteomes" id="UP001287356">
    <property type="component" value="Unassembled WGS sequence"/>
</dbReference>
<accession>A0AAE0KA32</accession>
<reference evidence="2" key="1">
    <citation type="journal article" date="2023" name="Mol. Phylogenet. Evol.">
        <title>Genome-scale phylogeny and comparative genomics of the fungal order Sordariales.</title>
        <authorList>
            <person name="Hensen N."/>
            <person name="Bonometti L."/>
            <person name="Westerberg I."/>
            <person name="Brannstrom I.O."/>
            <person name="Guillou S."/>
            <person name="Cros-Aarteil S."/>
            <person name="Calhoun S."/>
            <person name="Haridas S."/>
            <person name="Kuo A."/>
            <person name="Mondo S."/>
            <person name="Pangilinan J."/>
            <person name="Riley R."/>
            <person name="LaButti K."/>
            <person name="Andreopoulos B."/>
            <person name="Lipzen A."/>
            <person name="Chen C."/>
            <person name="Yan M."/>
            <person name="Daum C."/>
            <person name="Ng V."/>
            <person name="Clum A."/>
            <person name="Steindorff A."/>
            <person name="Ohm R.A."/>
            <person name="Martin F."/>
            <person name="Silar P."/>
            <person name="Natvig D.O."/>
            <person name="Lalanne C."/>
            <person name="Gautier V."/>
            <person name="Ament-Velasquez S.L."/>
            <person name="Kruys A."/>
            <person name="Hutchinson M.I."/>
            <person name="Powell A.J."/>
            <person name="Barry K."/>
            <person name="Miller A.N."/>
            <person name="Grigoriev I.V."/>
            <person name="Debuchy R."/>
            <person name="Gladieux P."/>
            <person name="Hiltunen Thoren M."/>
            <person name="Johannesson H."/>
        </authorList>
    </citation>
    <scope>NUCLEOTIDE SEQUENCE</scope>
    <source>
        <strain evidence="2">CBS 958.72</strain>
    </source>
</reference>
<keyword evidence="1" id="KW-1133">Transmembrane helix</keyword>
<dbReference type="EMBL" id="JAULSN010000004">
    <property type="protein sequence ID" value="KAK3372879.1"/>
    <property type="molecule type" value="Genomic_DNA"/>
</dbReference>
<keyword evidence="1" id="KW-0472">Membrane</keyword>
<comment type="caution">
    <text evidence="2">The sequence shown here is derived from an EMBL/GenBank/DDBJ whole genome shotgun (WGS) entry which is preliminary data.</text>
</comment>
<keyword evidence="1" id="KW-0812">Transmembrane</keyword>
<evidence type="ECO:0000313" key="3">
    <source>
        <dbReference type="Proteomes" id="UP001287356"/>
    </source>
</evidence>
<feature type="transmembrane region" description="Helical" evidence="1">
    <location>
        <begin position="20"/>
        <end position="39"/>
    </location>
</feature>
<proteinExistence type="predicted"/>
<sequence>MAALLDGWTDGRTDGPGVSSSLLPVNLSLVFRVFTVLYCSSDCSARSLVSLRFFLSLYHLFWLGRVFIYGSAYDYPQSPHRCND</sequence>